<name>A0A815KYG1_ADIRI</name>
<sequence>MIRRSDLWNKNSLDRLILCFGNARRQLLILLHILDFISIIQTICSSSFTNEINLIHEKLLELNSILLRISYFLGTSVLQIFFLSGDFSSTLYSAMLVIEYTLKYFVQTLYHFNGKYEINMIGLDNNDIPYLRLQNEDVGDDTRLLNDID</sequence>
<keyword evidence="1" id="KW-0472">Membrane</keyword>
<keyword evidence="1" id="KW-1133">Transmembrane helix</keyword>
<dbReference type="EMBL" id="CAJNOJ010000117">
    <property type="protein sequence ID" value="CAF1147309.1"/>
    <property type="molecule type" value="Genomic_DNA"/>
</dbReference>
<evidence type="ECO:0000313" key="3">
    <source>
        <dbReference type="EMBL" id="CAF1399505.1"/>
    </source>
</evidence>
<dbReference type="Proteomes" id="UP000663828">
    <property type="component" value="Unassembled WGS sequence"/>
</dbReference>
<dbReference type="Proteomes" id="UP000663852">
    <property type="component" value="Unassembled WGS sequence"/>
</dbReference>
<protein>
    <submittedName>
        <fullName evidence="3">Uncharacterized protein</fullName>
    </submittedName>
</protein>
<evidence type="ECO:0000256" key="1">
    <source>
        <dbReference type="SAM" id="Phobius"/>
    </source>
</evidence>
<accession>A0A815KYG1</accession>
<reference evidence="3" key="1">
    <citation type="submission" date="2021-02" db="EMBL/GenBank/DDBJ databases">
        <authorList>
            <person name="Nowell W R."/>
        </authorList>
    </citation>
    <scope>NUCLEOTIDE SEQUENCE</scope>
</reference>
<feature type="transmembrane region" description="Helical" evidence="1">
    <location>
        <begin position="69"/>
        <end position="98"/>
    </location>
</feature>
<evidence type="ECO:0000313" key="2">
    <source>
        <dbReference type="EMBL" id="CAF1147309.1"/>
    </source>
</evidence>
<dbReference type="OrthoDB" id="10046893at2759"/>
<comment type="caution">
    <text evidence="3">The sequence shown here is derived from an EMBL/GenBank/DDBJ whole genome shotgun (WGS) entry which is preliminary data.</text>
</comment>
<gene>
    <name evidence="2" type="ORF">EDS130_LOCUS22413</name>
    <name evidence="3" type="ORF">XAT740_LOCUS34057</name>
</gene>
<organism evidence="3 4">
    <name type="scientific">Adineta ricciae</name>
    <name type="common">Rotifer</name>
    <dbReference type="NCBI Taxonomy" id="249248"/>
    <lineage>
        <taxon>Eukaryota</taxon>
        <taxon>Metazoa</taxon>
        <taxon>Spiralia</taxon>
        <taxon>Gnathifera</taxon>
        <taxon>Rotifera</taxon>
        <taxon>Eurotatoria</taxon>
        <taxon>Bdelloidea</taxon>
        <taxon>Adinetida</taxon>
        <taxon>Adinetidae</taxon>
        <taxon>Adineta</taxon>
    </lineage>
</organism>
<feature type="transmembrane region" description="Helical" evidence="1">
    <location>
        <begin position="27"/>
        <end position="49"/>
    </location>
</feature>
<keyword evidence="4" id="KW-1185">Reference proteome</keyword>
<dbReference type="EMBL" id="CAJNOR010003297">
    <property type="protein sequence ID" value="CAF1399505.1"/>
    <property type="molecule type" value="Genomic_DNA"/>
</dbReference>
<keyword evidence="1" id="KW-0812">Transmembrane</keyword>
<dbReference type="AlphaFoldDB" id="A0A815KYG1"/>
<evidence type="ECO:0000313" key="4">
    <source>
        <dbReference type="Proteomes" id="UP000663828"/>
    </source>
</evidence>
<proteinExistence type="predicted"/>